<accession>A0ACC1JY84</accession>
<feature type="non-terminal residue" evidence="1">
    <location>
        <position position="1"/>
    </location>
</feature>
<organism evidence="1 2">
    <name type="scientific">Coemansia nantahalensis</name>
    <dbReference type="NCBI Taxonomy" id="2789366"/>
    <lineage>
        <taxon>Eukaryota</taxon>
        <taxon>Fungi</taxon>
        <taxon>Fungi incertae sedis</taxon>
        <taxon>Zoopagomycota</taxon>
        <taxon>Kickxellomycotina</taxon>
        <taxon>Kickxellomycetes</taxon>
        <taxon>Kickxellales</taxon>
        <taxon>Kickxellaceae</taxon>
        <taxon>Coemansia</taxon>
    </lineage>
</organism>
<evidence type="ECO:0000313" key="2">
    <source>
        <dbReference type="Proteomes" id="UP001140234"/>
    </source>
</evidence>
<evidence type="ECO:0000313" key="1">
    <source>
        <dbReference type="EMBL" id="KAJ2769629.1"/>
    </source>
</evidence>
<protein>
    <submittedName>
        <fullName evidence="1">Uncharacterized protein</fullName>
    </submittedName>
</protein>
<keyword evidence="2" id="KW-1185">Reference proteome</keyword>
<name>A0ACC1JY84_9FUNG</name>
<reference evidence="1" key="1">
    <citation type="submission" date="2022-07" db="EMBL/GenBank/DDBJ databases">
        <title>Phylogenomic reconstructions and comparative analyses of Kickxellomycotina fungi.</title>
        <authorList>
            <person name="Reynolds N.K."/>
            <person name="Stajich J.E."/>
            <person name="Barry K."/>
            <person name="Grigoriev I.V."/>
            <person name="Crous P."/>
            <person name="Smith M.E."/>
        </authorList>
    </citation>
    <scope>NUCLEOTIDE SEQUENCE</scope>
    <source>
        <strain evidence="1">CBS 109366</strain>
    </source>
</reference>
<proteinExistence type="predicted"/>
<dbReference type="Proteomes" id="UP001140234">
    <property type="component" value="Unassembled WGS sequence"/>
</dbReference>
<comment type="caution">
    <text evidence="1">The sequence shown here is derived from an EMBL/GenBank/DDBJ whole genome shotgun (WGS) entry which is preliminary data.</text>
</comment>
<sequence>LHSHVTAATAPLVFEAAQRANDQSLQARSIVALQDHIGALRADRQSPLYMVSSTARASIMRYFPSQQDAAEPAPAAHQQFAAAPNPRQMHPPDLRQRSTSDALSVADAAGAAQRNGAFPSPSSLASSPSSTLRGGGGGQARSPYPAHDAGTPRRPWDASIMGSPVITSPASSRQPGKSPEARSGGALADGGGSSSKRLSGVSQLAAQPLPEDTAVSYGRNGGAAPLDSATHASRSKRASRYLGSLGGAAPAESAESVATDRRPSDTSSLNEAAMLIQTPQLPPPQLQPPQPQPQTSSRSLIFRPWNKMKKIASSSHVSADSLPPALDSSASYGDDSSTR</sequence>
<dbReference type="EMBL" id="JANBUJ010000896">
    <property type="protein sequence ID" value="KAJ2769629.1"/>
    <property type="molecule type" value="Genomic_DNA"/>
</dbReference>
<gene>
    <name evidence="1" type="ORF">IWQ57_003022</name>
</gene>